<evidence type="ECO:0000259" key="7">
    <source>
        <dbReference type="Pfam" id="PF00149"/>
    </source>
</evidence>
<dbReference type="Proteomes" id="UP000515847">
    <property type="component" value="Chromosome"/>
</dbReference>
<evidence type="ECO:0000256" key="1">
    <source>
        <dbReference type="ARBA" id="ARBA00010555"/>
    </source>
</evidence>
<dbReference type="PANTHER" id="PTHR30337">
    <property type="entry name" value="COMPONENT OF ATP-DEPENDENT DSDNA EXONUCLEASE"/>
    <property type="match status" value="1"/>
</dbReference>
<keyword evidence="9" id="KW-1185">Reference proteome</keyword>
<keyword evidence="6" id="KW-0255">Endonuclease</keyword>
<dbReference type="InterPro" id="IPR050535">
    <property type="entry name" value="DNA_Repair-Maintenance_Comp"/>
</dbReference>
<dbReference type="GO" id="GO:0008408">
    <property type="term" value="F:3'-5' exonuclease activity"/>
    <property type="evidence" value="ECO:0007669"/>
    <property type="project" value="InterPro"/>
</dbReference>
<comment type="subunit">
    <text evidence="6">Heterodimer of SbcC and SbcD.</text>
</comment>
<accession>A0A7G6E799</accession>
<dbReference type="NCBIfam" id="TIGR00619">
    <property type="entry name" value="sbcd"/>
    <property type="match status" value="1"/>
</dbReference>
<dbReference type="GO" id="GO:0006260">
    <property type="term" value="P:DNA replication"/>
    <property type="evidence" value="ECO:0007669"/>
    <property type="project" value="UniProtKB-KW"/>
</dbReference>
<reference evidence="8 9" key="1">
    <citation type="journal article" date="2019" name="Front. Microbiol.">
        <title>Thermoanaerosceptrum fracticalcis gen. nov. sp. nov., a Novel Fumarate-Fermenting Microorganism From a Deep Fractured Carbonate Aquifer of the US Great Basin.</title>
        <authorList>
            <person name="Hamilton-Brehm S.D."/>
            <person name="Stewart L.E."/>
            <person name="Zavarin M."/>
            <person name="Caldwell M."/>
            <person name="Lawson P.A."/>
            <person name="Onstott T.C."/>
            <person name="Grzymski J."/>
            <person name="Neveux I."/>
            <person name="Lollar B.S."/>
            <person name="Russell C.E."/>
            <person name="Moser D.P."/>
        </authorList>
    </citation>
    <scope>NUCLEOTIDE SEQUENCE [LARGE SCALE GENOMIC DNA]</scope>
    <source>
        <strain evidence="8 9">DRI-13</strain>
    </source>
</reference>
<name>A0A7G6E799_THEFR</name>
<dbReference type="PANTHER" id="PTHR30337:SF0">
    <property type="entry name" value="NUCLEASE SBCCD SUBUNIT D"/>
    <property type="match status" value="1"/>
</dbReference>
<evidence type="ECO:0000256" key="6">
    <source>
        <dbReference type="RuleBase" id="RU363069"/>
    </source>
</evidence>
<dbReference type="InterPro" id="IPR041796">
    <property type="entry name" value="Mre11_N"/>
</dbReference>
<evidence type="ECO:0000313" key="9">
    <source>
        <dbReference type="Proteomes" id="UP000515847"/>
    </source>
</evidence>
<protein>
    <recommendedName>
        <fullName evidence="2 6">Nuclease SbcCD subunit D</fullName>
    </recommendedName>
</protein>
<comment type="similarity">
    <text evidence="1 6">Belongs to the SbcD family.</text>
</comment>
<dbReference type="Pfam" id="PF00149">
    <property type="entry name" value="Metallophos"/>
    <property type="match status" value="1"/>
</dbReference>
<evidence type="ECO:0000256" key="5">
    <source>
        <dbReference type="ARBA" id="ARBA00022839"/>
    </source>
</evidence>
<evidence type="ECO:0000313" key="8">
    <source>
        <dbReference type="EMBL" id="QNB47953.1"/>
    </source>
</evidence>
<dbReference type="InterPro" id="IPR029052">
    <property type="entry name" value="Metallo-depent_PP-like"/>
</dbReference>
<keyword evidence="6" id="KW-0233">DNA recombination</keyword>
<keyword evidence="4 6" id="KW-0378">Hydrolase</keyword>
<gene>
    <name evidence="6 8" type="primary">sbcD</name>
    <name evidence="8" type="ORF">BR63_17820</name>
</gene>
<dbReference type="SUPFAM" id="SSF56300">
    <property type="entry name" value="Metallo-dependent phosphatases"/>
    <property type="match status" value="1"/>
</dbReference>
<evidence type="ECO:0000256" key="4">
    <source>
        <dbReference type="ARBA" id="ARBA00022801"/>
    </source>
</evidence>
<dbReference type="GO" id="GO:0006310">
    <property type="term" value="P:DNA recombination"/>
    <property type="evidence" value="ECO:0007669"/>
    <property type="project" value="UniProtKB-KW"/>
</dbReference>
<evidence type="ECO:0000256" key="3">
    <source>
        <dbReference type="ARBA" id="ARBA00022722"/>
    </source>
</evidence>
<sequence length="426" mass="46767">MRILHTSDWHLGRTLEGHSRIPEQVEFLDELCDILDEEKIDLVLIAGDVYDTYNPPAGAEQLFFSALERLSANGRRAVVAIAGNHDSPDRLKAAQPLASKQGIFLLGFPGEDLPQKTNPGPALNEVAAAGQFSFPGEQAYIVQGGPGWLEIAVPGCREHAVLVTLPYPSEQRLNQVLSDSLEEQAMQKAYSERVALALAQGAAFFREDTVNLVVSHLYVLGGHTSDSERDIQLGGAYVVEPAALPANAHYVALGHLHRPQRVGGSPVPCRYSGSPLCYSFSETDQQKEVVVVEVTPGQDVKIWSRKLTSGKPMLLKRFKSYQEAYEWCAAPENKEAWVYLEIESPEPLSGVELDQLNKAHPGIIFRRVILPGSSNREEGERLSQLSLEEKFRMFVARETGNAPDDELVTLFLELAGGGEGDETNPS</sequence>
<dbReference type="CDD" id="cd00840">
    <property type="entry name" value="MPP_Mre11_N"/>
    <property type="match status" value="1"/>
</dbReference>
<dbReference type="AlphaFoldDB" id="A0A7G6E799"/>
<dbReference type="InterPro" id="IPR004593">
    <property type="entry name" value="SbcD"/>
</dbReference>
<keyword evidence="5 6" id="KW-0269">Exonuclease</keyword>
<dbReference type="InterPro" id="IPR004843">
    <property type="entry name" value="Calcineurin-like_PHP"/>
</dbReference>
<dbReference type="Gene3D" id="3.60.21.10">
    <property type="match status" value="1"/>
</dbReference>
<keyword evidence="6" id="KW-0235">DNA replication</keyword>
<dbReference type="KEGG" id="tfr:BR63_17820"/>
<dbReference type="EMBL" id="CP045798">
    <property type="protein sequence ID" value="QNB47953.1"/>
    <property type="molecule type" value="Genomic_DNA"/>
</dbReference>
<dbReference type="RefSeq" id="WP_034423536.1">
    <property type="nucleotide sequence ID" value="NZ_CP045798.1"/>
</dbReference>
<dbReference type="GO" id="GO:0004519">
    <property type="term" value="F:endonuclease activity"/>
    <property type="evidence" value="ECO:0007669"/>
    <property type="project" value="UniProtKB-KW"/>
</dbReference>
<comment type="function">
    <text evidence="6">SbcCD cleaves DNA hairpin structures. These structures can inhibit DNA replication and are intermediates in certain DNA recombination reactions. The complex acts as a 3'-&gt;5' double strand exonuclease that can open hairpins. It also has a 5' single-strand endonuclease activity.</text>
</comment>
<evidence type="ECO:0000256" key="2">
    <source>
        <dbReference type="ARBA" id="ARBA00013365"/>
    </source>
</evidence>
<feature type="domain" description="Calcineurin-like phosphoesterase" evidence="7">
    <location>
        <begin position="1"/>
        <end position="258"/>
    </location>
</feature>
<dbReference type="OrthoDB" id="9773856at2"/>
<keyword evidence="3 6" id="KW-0540">Nuclease</keyword>
<proteinExistence type="inferred from homology"/>
<organism evidence="8 9">
    <name type="scientific">Thermanaerosceptrum fracticalcis</name>
    <dbReference type="NCBI Taxonomy" id="1712410"/>
    <lineage>
        <taxon>Bacteria</taxon>
        <taxon>Bacillati</taxon>
        <taxon>Bacillota</taxon>
        <taxon>Clostridia</taxon>
        <taxon>Eubacteriales</taxon>
        <taxon>Peptococcaceae</taxon>
        <taxon>Thermanaerosceptrum</taxon>
    </lineage>
</organism>